<reference evidence="3 4" key="1">
    <citation type="submission" date="2024-02" db="EMBL/GenBank/DDBJ databases">
        <title>Discinaceae phylogenomics.</title>
        <authorList>
            <person name="Dirks A.C."/>
            <person name="James T.Y."/>
        </authorList>
    </citation>
    <scope>NUCLEOTIDE SEQUENCE [LARGE SCALE GENOMIC DNA]</scope>
    <source>
        <strain evidence="3 4">ACD0624</strain>
    </source>
</reference>
<evidence type="ECO:0000313" key="3">
    <source>
        <dbReference type="EMBL" id="KAL0631723.1"/>
    </source>
</evidence>
<protein>
    <recommendedName>
        <fullName evidence="2">HNH nuclease domain-containing protein</fullName>
    </recommendedName>
</protein>
<dbReference type="Pfam" id="PF13391">
    <property type="entry name" value="HNH_2"/>
    <property type="match status" value="1"/>
</dbReference>
<feature type="compositionally biased region" description="Polar residues" evidence="1">
    <location>
        <begin position="179"/>
        <end position="190"/>
    </location>
</feature>
<keyword evidence="4" id="KW-1185">Reference proteome</keyword>
<feature type="region of interest" description="Disordered" evidence="1">
    <location>
        <begin position="179"/>
        <end position="199"/>
    </location>
</feature>
<evidence type="ECO:0000259" key="2">
    <source>
        <dbReference type="Pfam" id="PF13391"/>
    </source>
</evidence>
<name>A0ABR3G6Y8_9PEZI</name>
<proteinExistence type="predicted"/>
<feature type="domain" description="HNH nuclease" evidence="2">
    <location>
        <begin position="233"/>
        <end position="294"/>
    </location>
</feature>
<dbReference type="EMBL" id="JBBBZM010000218">
    <property type="protein sequence ID" value="KAL0631723.1"/>
    <property type="molecule type" value="Genomic_DNA"/>
</dbReference>
<gene>
    <name evidence="3" type="ORF">Q9L58_009415</name>
</gene>
<dbReference type="InterPro" id="IPR003615">
    <property type="entry name" value="HNH_nuc"/>
</dbReference>
<dbReference type="Proteomes" id="UP001447188">
    <property type="component" value="Unassembled WGS sequence"/>
</dbReference>
<feature type="non-terminal residue" evidence="3">
    <location>
        <position position="397"/>
    </location>
</feature>
<evidence type="ECO:0000256" key="1">
    <source>
        <dbReference type="SAM" id="MobiDB-lite"/>
    </source>
</evidence>
<organism evidence="3 4">
    <name type="scientific">Discina gigas</name>
    <dbReference type="NCBI Taxonomy" id="1032678"/>
    <lineage>
        <taxon>Eukaryota</taxon>
        <taxon>Fungi</taxon>
        <taxon>Dikarya</taxon>
        <taxon>Ascomycota</taxon>
        <taxon>Pezizomycotina</taxon>
        <taxon>Pezizomycetes</taxon>
        <taxon>Pezizales</taxon>
        <taxon>Discinaceae</taxon>
        <taxon>Discina</taxon>
    </lineage>
</organism>
<comment type="caution">
    <text evidence="3">The sequence shown here is derived from an EMBL/GenBank/DDBJ whole genome shotgun (WGS) entry which is preliminary data.</text>
</comment>
<accession>A0ABR3G6Y8</accession>
<evidence type="ECO:0000313" key="4">
    <source>
        <dbReference type="Proteomes" id="UP001447188"/>
    </source>
</evidence>
<sequence length="397" mass="43384">MDLHLPFIVRSVPTAATVPLLRRQESLQAVLDYTGDIISSATPPATSHELAECLLLYSTVLEVCRRGNIPLSVKARTPLLHPFFFALHEHCPAPGKSIIVFVVRHALFPPALVPPGADRDYTDPLHCAPSAILPRARHWLQPTFSHAARTIVYSTLQTLADDLIRGFFVPLQAAGGQTPSSVSPLISPRSTGDVGSEQGTYSRLDGLRHSCLRCVVSRHLDWTAQTKHNRQHPDDLWDEDTVNTEVANIIPHSFNALAANGSLGPARDAIDSPRNAITLAGDLHKRFGRLKWYLEPTGSTPHCYTVHAVRGQRIEAWLRPPGGVVFFDADGEVPPPDPRFIALHRACCLILSMSGAGECADNVLQDMNELSGNGVHSADGSSDLAQYWNLMEIIGRV</sequence>